<evidence type="ECO:0000313" key="2">
    <source>
        <dbReference type="EMBL" id="QJH93836.1"/>
    </source>
</evidence>
<dbReference type="EMBL" id="MT144592">
    <property type="protein sequence ID" value="QJH93836.1"/>
    <property type="molecule type" value="Genomic_DNA"/>
</dbReference>
<sequence length="598" mass="69677">MEEAVNKETIKRYRADFKEYAEKCLIIRDHNTAKLVPFKFRFPQQVLHEVAEKQRAETGRVRIMNLKARRYGGSTYVEGRFYWKTSLNSNRNAFIIGHEEESTNTLFKMAKLFHEQNKFAERKPPTLTTNAKELIFDKPDGTGLKSEYRLATARNVHAGKSQGIHYLHDSEEAQWEGNPEELLTSLFACVPKDRETDTEIFRESTAQGFGNTFQEDVFAAYAEGRYPYYQKDGITYAWSNPLSEWILVFIPWFSIEIYTMPFESEDKKESFSKKINEKVFDPIELQWVESEASKLRRKFNLTIEQLYWRDWTIENDCRGSVDKFHQNYPSTVEEAFLSTGTNVYPKELCDNLEENCQGPLAVGDLMKSAGQTRIKRNKHGKFRIWEKPDPKGQYFMCIDSGGGKNERQKKEKKDPDPSCVDVWNHRTGHQAAQWHGHIEYDMIADIAEMIGDMFGRKNCPACVEMMNHGFTVIADLKRKKYPMYERLPDEPGWSTNAKTKPLMVDDLYRMARDGQIYIKSKQTVSEMRTFIEENGRYNAASGCHDERVDTAGMASQMFQLMPLRIADSETSKDFYGFNNITARYKTERDGYKEYYARV</sequence>
<evidence type="ECO:0000313" key="1">
    <source>
        <dbReference type="EMBL" id="QJA46430.1"/>
    </source>
</evidence>
<dbReference type="InterPro" id="IPR027417">
    <property type="entry name" value="P-loop_NTPase"/>
</dbReference>
<name>A0A6H1ZGV5_9ZZZZ</name>
<dbReference type="EMBL" id="MT144010">
    <property type="protein sequence ID" value="QJA46430.1"/>
    <property type="molecule type" value="Genomic_DNA"/>
</dbReference>
<proteinExistence type="predicted"/>
<gene>
    <name evidence="1" type="ORF">TM448A00411_0032</name>
    <name evidence="2" type="ORF">TM448B00141_0022</name>
</gene>
<dbReference type="Gene3D" id="3.30.420.240">
    <property type="match status" value="1"/>
</dbReference>
<accession>A0A6H1ZGV5</accession>
<organism evidence="1">
    <name type="scientific">viral metagenome</name>
    <dbReference type="NCBI Taxonomy" id="1070528"/>
    <lineage>
        <taxon>unclassified sequences</taxon>
        <taxon>metagenomes</taxon>
        <taxon>organismal metagenomes</taxon>
    </lineage>
</organism>
<dbReference type="AlphaFoldDB" id="A0A6H1ZGV5"/>
<reference evidence="1" key="1">
    <citation type="submission" date="2020-03" db="EMBL/GenBank/DDBJ databases">
        <title>The deep terrestrial virosphere.</title>
        <authorList>
            <person name="Holmfeldt K."/>
            <person name="Nilsson E."/>
            <person name="Simone D."/>
            <person name="Lopez-Fernandez M."/>
            <person name="Wu X."/>
            <person name="de Brujin I."/>
            <person name="Lundin D."/>
            <person name="Andersson A."/>
            <person name="Bertilsson S."/>
            <person name="Dopson M."/>
        </authorList>
    </citation>
    <scope>NUCLEOTIDE SEQUENCE</scope>
    <source>
        <strain evidence="1">TM448A00411</strain>
        <strain evidence="2">TM448B00141</strain>
    </source>
</reference>
<protein>
    <submittedName>
        <fullName evidence="1">Putative terminase</fullName>
    </submittedName>
</protein>
<dbReference type="Gene3D" id="3.40.50.300">
    <property type="entry name" value="P-loop containing nucleotide triphosphate hydrolases"/>
    <property type="match status" value="1"/>
</dbReference>